<name>A0A2P7BEH7_9HYPH</name>
<reference evidence="2" key="1">
    <citation type="submission" date="2017-11" db="EMBL/GenBank/DDBJ databases">
        <authorList>
            <person name="Kuznetsova I."/>
            <person name="Sazanova A."/>
            <person name="Chirak E."/>
            <person name="Safronova V."/>
            <person name="Willems A."/>
        </authorList>
    </citation>
    <scope>NUCLEOTIDE SEQUENCE [LARGE SCALE GENOMIC DNA]</scope>
    <source>
        <strain evidence="2">STM 196</strain>
    </source>
</reference>
<organism evidence="1 2">
    <name type="scientific">Phyllobacterium brassicacearum</name>
    <dbReference type="NCBI Taxonomy" id="314235"/>
    <lineage>
        <taxon>Bacteria</taxon>
        <taxon>Pseudomonadati</taxon>
        <taxon>Pseudomonadota</taxon>
        <taxon>Alphaproteobacteria</taxon>
        <taxon>Hyphomicrobiales</taxon>
        <taxon>Phyllobacteriaceae</taxon>
        <taxon>Phyllobacterium</taxon>
    </lineage>
</organism>
<sequence length="127" mass="14485">MTAPASSHSCASIQLVWIASVETQQVEFALDRHAGQSTKVTFTALKENHDREGDTFSQWMQKRVAAKELTSPTVRPSQDAQFLLSVIVVKREKWHEVLILWREHISSLKRRWASNVPDDVMIVRLCG</sequence>
<dbReference type="Proteomes" id="UP000241444">
    <property type="component" value="Unassembled WGS sequence"/>
</dbReference>
<gene>
    <name evidence="1" type="ORF">CU102_20850</name>
</gene>
<protein>
    <submittedName>
        <fullName evidence="1">Uncharacterized protein</fullName>
    </submittedName>
</protein>
<dbReference type="AlphaFoldDB" id="A0A2P7BEH7"/>
<evidence type="ECO:0000313" key="1">
    <source>
        <dbReference type="EMBL" id="PSH64891.1"/>
    </source>
</evidence>
<evidence type="ECO:0000313" key="2">
    <source>
        <dbReference type="Proteomes" id="UP000241444"/>
    </source>
</evidence>
<accession>A0A2P7BEH7</accession>
<comment type="caution">
    <text evidence="1">The sequence shown here is derived from an EMBL/GenBank/DDBJ whole genome shotgun (WGS) entry which is preliminary data.</text>
</comment>
<keyword evidence="2" id="KW-1185">Reference proteome</keyword>
<dbReference type="EMBL" id="PGGO01000018">
    <property type="protein sequence ID" value="PSH64891.1"/>
    <property type="molecule type" value="Genomic_DNA"/>
</dbReference>
<dbReference type="RefSeq" id="WP_133624620.1">
    <property type="nucleotide sequence ID" value="NZ_PGGO01000018.1"/>
</dbReference>
<proteinExistence type="predicted"/>